<dbReference type="Proteomes" id="UP000054270">
    <property type="component" value="Unassembled WGS sequence"/>
</dbReference>
<feature type="region of interest" description="Disordered" evidence="2">
    <location>
        <begin position="38"/>
        <end position="73"/>
    </location>
</feature>
<evidence type="ECO:0000313" key="4">
    <source>
        <dbReference type="EMBL" id="KJA19719.1"/>
    </source>
</evidence>
<feature type="compositionally biased region" description="Low complexity" evidence="2">
    <location>
        <begin position="51"/>
        <end position="73"/>
    </location>
</feature>
<keyword evidence="5" id="KW-1185">Reference proteome</keyword>
<name>A0A0D2NLJ9_HYPSF</name>
<dbReference type="PROSITE" id="PS50157">
    <property type="entry name" value="ZINC_FINGER_C2H2_2"/>
    <property type="match status" value="1"/>
</dbReference>
<protein>
    <recommendedName>
        <fullName evidence="3">C2H2-type domain-containing protein</fullName>
    </recommendedName>
</protein>
<dbReference type="AlphaFoldDB" id="A0A0D2NLJ9"/>
<proteinExistence type="predicted"/>
<dbReference type="InterPro" id="IPR036236">
    <property type="entry name" value="Znf_C2H2_sf"/>
</dbReference>
<keyword evidence="1" id="KW-0862">Zinc</keyword>
<sequence length="206" mass="22088">MLTEEMVADCLANGCLHPDFITDSVSRPSPIIWQAPIPIYANDPPESRPESSTGSATGSSSPSAVDSSSPGPSTTPILVASLSGSSKVFRLWHSRISDCTIRISSTLEHDGNSQRLVCDGIERSSGRAANKTFFRCINPHAPDCGQVTASFGDMSRHQKTTDHSPSEDSDVSCPKCGKDFSRPDSLKRHISKVCTAGVNGRRRRVA</sequence>
<dbReference type="Gene3D" id="3.30.160.60">
    <property type="entry name" value="Classic Zinc Finger"/>
    <property type="match status" value="1"/>
</dbReference>
<evidence type="ECO:0000256" key="1">
    <source>
        <dbReference type="PROSITE-ProRule" id="PRU00042"/>
    </source>
</evidence>
<evidence type="ECO:0000259" key="3">
    <source>
        <dbReference type="PROSITE" id="PS50157"/>
    </source>
</evidence>
<dbReference type="InterPro" id="IPR013087">
    <property type="entry name" value="Znf_C2H2_type"/>
</dbReference>
<dbReference type="SUPFAM" id="SSF57667">
    <property type="entry name" value="beta-beta-alpha zinc fingers"/>
    <property type="match status" value="1"/>
</dbReference>
<dbReference type="GO" id="GO:0008270">
    <property type="term" value="F:zinc ion binding"/>
    <property type="evidence" value="ECO:0007669"/>
    <property type="project" value="UniProtKB-KW"/>
</dbReference>
<organism evidence="4 5">
    <name type="scientific">Hypholoma sublateritium (strain FD-334 SS-4)</name>
    <dbReference type="NCBI Taxonomy" id="945553"/>
    <lineage>
        <taxon>Eukaryota</taxon>
        <taxon>Fungi</taxon>
        <taxon>Dikarya</taxon>
        <taxon>Basidiomycota</taxon>
        <taxon>Agaricomycotina</taxon>
        <taxon>Agaricomycetes</taxon>
        <taxon>Agaricomycetidae</taxon>
        <taxon>Agaricales</taxon>
        <taxon>Agaricineae</taxon>
        <taxon>Strophariaceae</taxon>
        <taxon>Hypholoma</taxon>
    </lineage>
</organism>
<dbReference type="Pfam" id="PF00096">
    <property type="entry name" value="zf-C2H2"/>
    <property type="match status" value="1"/>
</dbReference>
<evidence type="ECO:0000313" key="5">
    <source>
        <dbReference type="Proteomes" id="UP000054270"/>
    </source>
</evidence>
<evidence type="ECO:0000256" key="2">
    <source>
        <dbReference type="SAM" id="MobiDB-lite"/>
    </source>
</evidence>
<accession>A0A0D2NLJ9</accession>
<keyword evidence="1" id="KW-0479">Metal-binding</keyword>
<reference evidence="5" key="1">
    <citation type="submission" date="2014-04" db="EMBL/GenBank/DDBJ databases">
        <title>Evolutionary Origins and Diversification of the Mycorrhizal Mutualists.</title>
        <authorList>
            <consortium name="DOE Joint Genome Institute"/>
            <consortium name="Mycorrhizal Genomics Consortium"/>
            <person name="Kohler A."/>
            <person name="Kuo A."/>
            <person name="Nagy L.G."/>
            <person name="Floudas D."/>
            <person name="Copeland A."/>
            <person name="Barry K.W."/>
            <person name="Cichocki N."/>
            <person name="Veneault-Fourrey C."/>
            <person name="LaButti K."/>
            <person name="Lindquist E.A."/>
            <person name="Lipzen A."/>
            <person name="Lundell T."/>
            <person name="Morin E."/>
            <person name="Murat C."/>
            <person name="Riley R."/>
            <person name="Ohm R."/>
            <person name="Sun H."/>
            <person name="Tunlid A."/>
            <person name="Henrissat B."/>
            <person name="Grigoriev I.V."/>
            <person name="Hibbett D.S."/>
            <person name="Martin F."/>
        </authorList>
    </citation>
    <scope>NUCLEOTIDE SEQUENCE [LARGE SCALE GENOMIC DNA]</scope>
    <source>
        <strain evidence="5">FD-334 SS-4</strain>
    </source>
</reference>
<gene>
    <name evidence="4" type="ORF">HYPSUDRAFT_89241</name>
</gene>
<dbReference type="OrthoDB" id="8922241at2759"/>
<dbReference type="EMBL" id="KN817574">
    <property type="protein sequence ID" value="KJA19719.1"/>
    <property type="molecule type" value="Genomic_DNA"/>
</dbReference>
<feature type="domain" description="C2H2-type" evidence="3">
    <location>
        <begin position="171"/>
        <end position="189"/>
    </location>
</feature>
<keyword evidence="1" id="KW-0863">Zinc-finger</keyword>